<feature type="transmembrane region" description="Helical" evidence="7">
    <location>
        <begin position="58"/>
        <end position="81"/>
    </location>
</feature>
<reference evidence="9" key="1">
    <citation type="submission" date="2020-09" db="EMBL/GenBank/DDBJ databases">
        <authorList>
            <person name="Kikuchi T."/>
        </authorList>
    </citation>
    <scope>NUCLEOTIDE SEQUENCE</scope>
    <source>
        <strain evidence="9">SH1</strain>
    </source>
</reference>
<dbReference type="Proteomes" id="UP000614601">
    <property type="component" value="Unassembled WGS sequence"/>
</dbReference>
<evidence type="ECO:0000313" key="9">
    <source>
        <dbReference type="EMBL" id="CAD5228492.1"/>
    </source>
</evidence>
<evidence type="ECO:0000256" key="1">
    <source>
        <dbReference type="ARBA" id="ARBA00004127"/>
    </source>
</evidence>
<dbReference type="InterPro" id="IPR019402">
    <property type="entry name" value="CWH43_N"/>
</dbReference>
<feature type="transmembrane region" description="Helical" evidence="7">
    <location>
        <begin position="101"/>
        <end position="124"/>
    </location>
</feature>
<dbReference type="GO" id="GO:0012505">
    <property type="term" value="C:endomembrane system"/>
    <property type="evidence" value="ECO:0007669"/>
    <property type="project" value="UniProtKB-SubCell"/>
</dbReference>
<feature type="compositionally biased region" description="Low complexity" evidence="6">
    <location>
        <begin position="22"/>
        <end position="32"/>
    </location>
</feature>
<evidence type="ECO:0000256" key="2">
    <source>
        <dbReference type="ARBA" id="ARBA00006565"/>
    </source>
</evidence>
<evidence type="ECO:0000256" key="4">
    <source>
        <dbReference type="ARBA" id="ARBA00022989"/>
    </source>
</evidence>
<feature type="transmembrane region" description="Helical" evidence="7">
    <location>
        <begin position="144"/>
        <end position="164"/>
    </location>
</feature>
<comment type="similarity">
    <text evidence="2">Belongs to the DRAM/TMEM150 family.</text>
</comment>
<feature type="domain" description="CWH43-like N-terminal" evidence="8">
    <location>
        <begin position="58"/>
        <end position="292"/>
    </location>
</feature>
<name>A0A811LG61_9BILA</name>
<evidence type="ECO:0000313" key="10">
    <source>
        <dbReference type="Proteomes" id="UP000614601"/>
    </source>
</evidence>
<comment type="subcellular location">
    <subcellularLocation>
        <location evidence="1">Endomembrane system</location>
        <topology evidence="1">Multi-pass membrane protein</topology>
    </subcellularLocation>
</comment>
<protein>
    <recommendedName>
        <fullName evidence="8">CWH43-like N-terminal domain-containing protein</fullName>
    </recommendedName>
</protein>
<keyword evidence="3 7" id="KW-0812">Transmembrane</keyword>
<keyword evidence="4 7" id="KW-1133">Transmembrane helix</keyword>
<proteinExistence type="inferred from homology"/>
<keyword evidence="10" id="KW-1185">Reference proteome</keyword>
<evidence type="ECO:0000256" key="7">
    <source>
        <dbReference type="SAM" id="Phobius"/>
    </source>
</evidence>
<keyword evidence="5 7" id="KW-0472">Membrane</keyword>
<dbReference type="InterPro" id="IPR050911">
    <property type="entry name" value="DRAM/TMEM150_Autophagy_Mod"/>
</dbReference>
<evidence type="ECO:0000256" key="3">
    <source>
        <dbReference type="ARBA" id="ARBA00022692"/>
    </source>
</evidence>
<feature type="transmembrane region" description="Helical" evidence="7">
    <location>
        <begin position="211"/>
        <end position="231"/>
    </location>
</feature>
<organism evidence="9 10">
    <name type="scientific">Bursaphelenchus okinawaensis</name>
    <dbReference type="NCBI Taxonomy" id="465554"/>
    <lineage>
        <taxon>Eukaryota</taxon>
        <taxon>Metazoa</taxon>
        <taxon>Ecdysozoa</taxon>
        <taxon>Nematoda</taxon>
        <taxon>Chromadorea</taxon>
        <taxon>Rhabditida</taxon>
        <taxon>Tylenchina</taxon>
        <taxon>Tylenchomorpha</taxon>
        <taxon>Aphelenchoidea</taxon>
        <taxon>Aphelenchoididae</taxon>
        <taxon>Bursaphelenchus</taxon>
    </lineage>
</organism>
<dbReference type="PANTHER" id="PTHR21324:SF2">
    <property type="entry name" value="EG:22E5.9 PROTEIN"/>
    <property type="match status" value="1"/>
</dbReference>
<feature type="region of interest" description="Disordered" evidence="6">
    <location>
        <begin position="22"/>
        <end position="44"/>
    </location>
</feature>
<evidence type="ECO:0000259" key="8">
    <source>
        <dbReference type="Pfam" id="PF10277"/>
    </source>
</evidence>
<dbReference type="PANTHER" id="PTHR21324">
    <property type="entry name" value="FASTING-INDUCIBLE INTEGRAL MEMBRANE PROTEIN TM6P1-RELATED"/>
    <property type="match status" value="1"/>
</dbReference>
<dbReference type="Pfam" id="PF10277">
    <property type="entry name" value="Frag1"/>
    <property type="match status" value="1"/>
</dbReference>
<evidence type="ECO:0000256" key="6">
    <source>
        <dbReference type="SAM" id="MobiDB-lite"/>
    </source>
</evidence>
<gene>
    <name evidence="9" type="ORF">BOKJ2_LOCUS12705</name>
</gene>
<dbReference type="AlphaFoldDB" id="A0A811LG61"/>
<feature type="transmembrane region" description="Helical" evidence="7">
    <location>
        <begin position="270"/>
        <end position="288"/>
    </location>
</feature>
<feature type="transmembrane region" description="Helical" evidence="7">
    <location>
        <begin position="176"/>
        <end position="199"/>
    </location>
</feature>
<dbReference type="EMBL" id="CAJFDH010000006">
    <property type="protein sequence ID" value="CAD5228492.1"/>
    <property type="molecule type" value="Genomic_DNA"/>
</dbReference>
<evidence type="ECO:0000256" key="5">
    <source>
        <dbReference type="ARBA" id="ARBA00023136"/>
    </source>
</evidence>
<dbReference type="EMBL" id="CAJFCW020000006">
    <property type="protein sequence ID" value="CAG9124561.1"/>
    <property type="molecule type" value="Genomic_DNA"/>
</dbReference>
<sequence length="343" mass="39567">MTTRSVSSDHFLAFMRLSTSESRTHTTSTESTIAVSKTVKTRRRPVRARPHVRVYPKVFSVMTVITSLIAFLTGYFLAAFQQRTDWFLPFISDGGAFSPEANIFGFFLSIGGYCWIFTVFAIHIRINMHIRSYNKHYISMKKRISIYIMDTVGIMSGLGVVMVGCYQEVTLIDLHYVGAFFAFVGGVFYIWMFLLNTCFLKPQYSPRWLTLTRLAFVIICTVAFFGGIASLTPESFPNNSTVPKPYFSEHDIERYPWGSKERAKQIIKTMLEWCVALCFLFVIFTMTYELNSFTLSTTGLRKRYYKYYREVLRDIRRKLRNSKKLHVRSTTGSLSLSDSESST</sequence>
<dbReference type="OrthoDB" id="191706at2759"/>
<dbReference type="Proteomes" id="UP000783686">
    <property type="component" value="Unassembled WGS sequence"/>
</dbReference>
<accession>A0A811LG61</accession>
<comment type="caution">
    <text evidence="9">The sequence shown here is derived from an EMBL/GenBank/DDBJ whole genome shotgun (WGS) entry which is preliminary data.</text>
</comment>